<dbReference type="Pfam" id="PF13407">
    <property type="entry name" value="Peripla_BP_4"/>
    <property type="match status" value="1"/>
</dbReference>
<dbReference type="InterPro" id="IPR028082">
    <property type="entry name" value="Peripla_BP_I"/>
</dbReference>
<evidence type="ECO:0000256" key="2">
    <source>
        <dbReference type="ARBA" id="ARBA00007639"/>
    </source>
</evidence>
<dbReference type="GO" id="GO:0030246">
    <property type="term" value="F:carbohydrate binding"/>
    <property type="evidence" value="ECO:0007669"/>
    <property type="project" value="UniProtKB-ARBA"/>
</dbReference>
<evidence type="ECO:0000259" key="4">
    <source>
        <dbReference type="Pfam" id="PF13407"/>
    </source>
</evidence>
<keyword evidence="3" id="KW-0732">Signal</keyword>
<feature type="domain" description="Periplasmic binding protein" evidence="4">
    <location>
        <begin position="119"/>
        <end position="380"/>
    </location>
</feature>
<dbReference type="EMBL" id="DSEU01000024">
    <property type="protein sequence ID" value="HEM66656.1"/>
    <property type="molecule type" value="Genomic_DNA"/>
</dbReference>
<dbReference type="Gene3D" id="3.40.50.2300">
    <property type="match status" value="2"/>
</dbReference>
<dbReference type="CDD" id="cd01536">
    <property type="entry name" value="PBP1_ABC_sugar_binding-like"/>
    <property type="match status" value="1"/>
</dbReference>
<comment type="similarity">
    <text evidence="2">Belongs to the bacterial solute-binding protein 2 family.</text>
</comment>
<dbReference type="PANTHER" id="PTHR46847">
    <property type="entry name" value="D-ALLOSE-BINDING PERIPLASMIC PROTEIN-RELATED"/>
    <property type="match status" value="1"/>
</dbReference>
<protein>
    <submittedName>
        <fullName evidence="5">Sugar ABC transporter substrate-binding protein</fullName>
    </submittedName>
</protein>
<proteinExistence type="inferred from homology"/>
<comment type="caution">
    <text evidence="5">The sequence shown here is derived from an EMBL/GenBank/DDBJ whole genome shotgun (WGS) entry which is preliminary data.</text>
</comment>
<organism evidence="5">
    <name type="scientific">Ignisphaera aggregans</name>
    <dbReference type="NCBI Taxonomy" id="334771"/>
    <lineage>
        <taxon>Archaea</taxon>
        <taxon>Thermoproteota</taxon>
        <taxon>Thermoprotei</taxon>
        <taxon>Desulfurococcales</taxon>
        <taxon>Desulfurococcaceae</taxon>
        <taxon>Ignisphaera</taxon>
    </lineage>
</organism>
<accession>A0A7J2U1U9</accession>
<dbReference type="AlphaFoldDB" id="A0A7J2U1U9"/>
<sequence>MSATAPKYITWLLVLLLVLSVVGVALVATLPRGPAGVTTVTQYIPTPTLSIVTVTAPGAPGATVTVTAPPTTVTQTVTASGVPGATVTKTVTQTVMQTVMQTVTIGGTATPGALKPIKIAFLVMGTGYPYWDDWIAGIDTAVKRLKSYGIPIDYTIFDGKYDPTTQYNQILSAIGAYNVIILTPVDRVGLQSAIDQARAAGVLVIVADNAVERDDLMDPFIGSNNLEAAKTEALAAIQALRESGKPMPWKIFIIHGVTTAANNVLRLMGYYEALKPFIANGTVRIVDVQCGYDSIDKGYSATLPVLAREKFDAVISTNDEQAIGAIRAIEDSGLVPGKDVIVVGLNGIPQAIDAIKAGKMYATVSQAPFVMGYYSVFLAFYRLYFGFDPVKAAGGKNWIVTPTPLVTKENVNTYVSIVKGELPLPLPNTYTKNVRPISDVMGLINALKSNNPGFTW</sequence>
<dbReference type="SUPFAM" id="SSF53822">
    <property type="entry name" value="Periplasmic binding protein-like I"/>
    <property type="match status" value="1"/>
</dbReference>
<gene>
    <name evidence="5" type="ORF">ENO26_03660</name>
</gene>
<evidence type="ECO:0000313" key="5">
    <source>
        <dbReference type="EMBL" id="HEM66656.1"/>
    </source>
</evidence>
<dbReference type="PANTHER" id="PTHR46847:SF1">
    <property type="entry name" value="D-ALLOSE-BINDING PERIPLASMIC PROTEIN-RELATED"/>
    <property type="match status" value="1"/>
</dbReference>
<dbReference type="InterPro" id="IPR025997">
    <property type="entry name" value="SBP_2_dom"/>
</dbReference>
<evidence type="ECO:0000256" key="3">
    <source>
        <dbReference type="ARBA" id="ARBA00022729"/>
    </source>
</evidence>
<evidence type="ECO:0000256" key="1">
    <source>
        <dbReference type="ARBA" id="ARBA00004196"/>
    </source>
</evidence>
<comment type="subcellular location">
    <subcellularLocation>
        <location evidence="1">Cell envelope</location>
    </subcellularLocation>
</comment>
<name>A0A7J2U1U9_9CREN</name>
<reference evidence="5" key="1">
    <citation type="journal article" date="2020" name="mSystems">
        <title>Genome- and Community-Level Interaction Insights into Carbon Utilization and Element Cycling Functions of Hydrothermarchaeota in Hydrothermal Sediment.</title>
        <authorList>
            <person name="Zhou Z."/>
            <person name="Liu Y."/>
            <person name="Xu W."/>
            <person name="Pan J."/>
            <person name="Luo Z.H."/>
            <person name="Li M."/>
        </authorList>
    </citation>
    <scope>NUCLEOTIDE SEQUENCE [LARGE SCALE GENOMIC DNA]</scope>
    <source>
        <strain evidence="5">SpSt-125</strain>
    </source>
</reference>